<name>T0S6P8_SAPDV</name>
<feature type="transmembrane region" description="Helical" evidence="1">
    <location>
        <begin position="312"/>
        <end position="336"/>
    </location>
</feature>
<dbReference type="EMBL" id="JH767135">
    <property type="protein sequence ID" value="EQC40848.1"/>
    <property type="molecule type" value="Genomic_DNA"/>
</dbReference>
<dbReference type="VEuPathDB" id="FungiDB:SDRG_01915"/>
<dbReference type="AlphaFoldDB" id="T0S6P8"/>
<keyword evidence="1" id="KW-0812">Transmembrane</keyword>
<dbReference type="GeneID" id="19942642"/>
<feature type="transmembrane region" description="Helical" evidence="1">
    <location>
        <begin position="356"/>
        <end position="379"/>
    </location>
</feature>
<dbReference type="Proteomes" id="UP000030762">
    <property type="component" value="Unassembled WGS sequence"/>
</dbReference>
<feature type="transmembrane region" description="Helical" evidence="1">
    <location>
        <begin position="222"/>
        <end position="242"/>
    </location>
</feature>
<reference evidence="2 3" key="1">
    <citation type="submission" date="2012-04" db="EMBL/GenBank/DDBJ databases">
        <title>The Genome Sequence of Saprolegnia declina VS20.</title>
        <authorList>
            <consortium name="The Broad Institute Genome Sequencing Platform"/>
            <person name="Russ C."/>
            <person name="Nusbaum C."/>
            <person name="Tyler B."/>
            <person name="van West P."/>
            <person name="Dieguez-Uribeondo J."/>
            <person name="de Bruijn I."/>
            <person name="Tripathy S."/>
            <person name="Jiang R."/>
            <person name="Young S.K."/>
            <person name="Zeng Q."/>
            <person name="Gargeya S."/>
            <person name="Fitzgerald M."/>
            <person name="Haas B."/>
            <person name="Abouelleil A."/>
            <person name="Alvarado L."/>
            <person name="Arachchi H.M."/>
            <person name="Berlin A."/>
            <person name="Chapman S.B."/>
            <person name="Goldberg J."/>
            <person name="Griggs A."/>
            <person name="Gujja S."/>
            <person name="Hansen M."/>
            <person name="Howarth C."/>
            <person name="Imamovic A."/>
            <person name="Larimer J."/>
            <person name="McCowen C."/>
            <person name="Montmayeur A."/>
            <person name="Murphy C."/>
            <person name="Neiman D."/>
            <person name="Pearson M."/>
            <person name="Priest M."/>
            <person name="Roberts A."/>
            <person name="Saif S."/>
            <person name="Shea T."/>
            <person name="Sisk P."/>
            <person name="Sykes S."/>
            <person name="Wortman J."/>
            <person name="Nusbaum C."/>
            <person name="Birren B."/>
        </authorList>
    </citation>
    <scope>NUCLEOTIDE SEQUENCE [LARGE SCALE GENOMIC DNA]</scope>
    <source>
        <strain evidence="2 3">VS20</strain>
    </source>
</reference>
<dbReference type="InParanoid" id="T0S6P8"/>
<protein>
    <submittedName>
        <fullName evidence="2">Uncharacterized protein</fullName>
    </submittedName>
</protein>
<dbReference type="RefSeq" id="XP_008605692.1">
    <property type="nucleotide sequence ID" value="XM_008607470.1"/>
</dbReference>
<gene>
    <name evidence="2" type="ORF">SDRG_01915</name>
</gene>
<keyword evidence="3" id="KW-1185">Reference proteome</keyword>
<organism evidence="2 3">
    <name type="scientific">Saprolegnia diclina (strain VS20)</name>
    <dbReference type="NCBI Taxonomy" id="1156394"/>
    <lineage>
        <taxon>Eukaryota</taxon>
        <taxon>Sar</taxon>
        <taxon>Stramenopiles</taxon>
        <taxon>Oomycota</taxon>
        <taxon>Saprolegniomycetes</taxon>
        <taxon>Saprolegniales</taxon>
        <taxon>Saprolegniaceae</taxon>
        <taxon>Saprolegnia</taxon>
    </lineage>
</organism>
<accession>T0S6P8</accession>
<sequence length="568" mass="63929">MFPVAPLPVDSPRLPAATRAFSVKWNKVSLVTSLLMLLNIAAMPMKAYFSEEFPWQSDDGPVPVFGNLAADDPAYLALMQTLFNRVTLAGRPSFVYNATLRCDIFRGRLDLRHKRPVPLDDCVSFYYGTPGLMFYAPSLLDALCPLAATDHRNATWPDEMTWQSHGGCEVVMLLGVHLSQGCLWLDVGDDLNNGTSPPTPGVFTLTYAFQRPKYFKWLWFKFVYRLGLIAYVVWVTYARYYAHCVALRAILVANGHRVPRPSPDWSYELLIGDPTALVLSDPIVCTLFFVDIWLSTGVAGVALSRAMQVEDFYYTFLSLLYLSRMVWLAYLALCLLSKVLKRYHKENYFRELDKTLVAIGIFLSFIPFTYVQANTPMVHVYLWLSWLLPTKDPRTQIDVTLGGGLFTLLIANFPVIFGLVSQRFPRRHHRVATQRTRFASQTFNGFKARVILYLARYCAPKQRNVVESGGSIYAALAADACYKQCPTMGLRSVDCFLLCKRQGIPRHMIRLSLASSLDRNLLNPALAITEDTAKAGTTVFGHINSVALGPQSRTFTLQRGSVQSAWLA</sequence>
<feature type="transmembrane region" description="Helical" evidence="1">
    <location>
        <begin position="399"/>
        <end position="420"/>
    </location>
</feature>
<evidence type="ECO:0000313" key="2">
    <source>
        <dbReference type="EMBL" id="EQC40848.1"/>
    </source>
</evidence>
<proteinExistence type="predicted"/>
<keyword evidence="1" id="KW-1133">Transmembrane helix</keyword>
<evidence type="ECO:0000256" key="1">
    <source>
        <dbReference type="SAM" id="Phobius"/>
    </source>
</evidence>
<evidence type="ECO:0000313" key="3">
    <source>
        <dbReference type="Proteomes" id="UP000030762"/>
    </source>
</evidence>
<keyword evidence="1" id="KW-0472">Membrane</keyword>